<comment type="caution">
    <text evidence="2">The sequence shown here is derived from an EMBL/GenBank/DDBJ whole genome shotgun (WGS) entry which is preliminary data.</text>
</comment>
<keyword evidence="3" id="KW-1185">Reference proteome</keyword>
<dbReference type="EMBL" id="PXYI01000005">
    <property type="protein sequence ID" value="PSJ38744.1"/>
    <property type="molecule type" value="Genomic_DNA"/>
</dbReference>
<feature type="transmembrane region" description="Helical" evidence="1">
    <location>
        <begin position="48"/>
        <end position="68"/>
    </location>
</feature>
<evidence type="ECO:0000313" key="2">
    <source>
        <dbReference type="EMBL" id="PSJ38744.1"/>
    </source>
</evidence>
<organism evidence="2 3">
    <name type="scientific">Allosphingosinicella deserti</name>
    <dbReference type="NCBI Taxonomy" id="2116704"/>
    <lineage>
        <taxon>Bacteria</taxon>
        <taxon>Pseudomonadati</taxon>
        <taxon>Pseudomonadota</taxon>
        <taxon>Alphaproteobacteria</taxon>
        <taxon>Sphingomonadales</taxon>
        <taxon>Sphingomonadaceae</taxon>
        <taxon>Allosphingosinicella</taxon>
    </lineage>
</organism>
<feature type="transmembrane region" description="Helical" evidence="1">
    <location>
        <begin position="137"/>
        <end position="160"/>
    </location>
</feature>
<feature type="transmembrane region" description="Helical" evidence="1">
    <location>
        <begin position="74"/>
        <end position="93"/>
    </location>
</feature>
<dbReference type="Proteomes" id="UP000241167">
    <property type="component" value="Unassembled WGS sequence"/>
</dbReference>
<gene>
    <name evidence="2" type="ORF">C7I55_15540</name>
</gene>
<keyword evidence="1" id="KW-0812">Transmembrane</keyword>
<feature type="transmembrane region" description="Helical" evidence="1">
    <location>
        <begin position="24"/>
        <end position="41"/>
    </location>
</feature>
<keyword evidence="1" id="KW-0472">Membrane</keyword>
<name>A0A2P7QLB3_9SPHN</name>
<evidence type="ECO:0008006" key="4">
    <source>
        <dbReference type="Google" id="ProtNLM"/>
    </source>
</evidence>
<keyword evidence="1" id="KW-1133">Transmembrane helix</keyword>
<proteinExistence type="predicted"/>
<sequence length="165" mass="16752">MLLGLAALAFPVVARLPAGAFVGWLLLAAGLLELAAAFVFAGTGRTGAGAAAAATTIAGALFLANPSIKLVPGVWIVTIWLALRGAILLVTGFRTRGEVRPLGLYAGACDLLLALALLLGMPVSAIVLLLFGPSPEMRAGFAVVLTASFFVTGASLIAIARSRLR</sequence>
<accession>A0A2P7QLB3</accession>
<evidence type="ECO:0000313" key="3">
    <source>
        <dbReference type="Proteomes" id="UP000241167"/>
    </source>
</evidence>
<feature type="transmembrane region" description="Helical" evidence="1">
    <location>
        <begin position="105"/>
        <end position="131"/>
    </location>
</feature>
<evidence type="ECO:0000256" key="1">
    <source>
        <dbReference type="SAM" id="Phobius"/>
    </source>
</evidence>
<dbReference type="AlphaFoldDB" id="A0A2P7QLB3"/>
<protein>
    <recommendedName>
        <fullName evidence="4">HdeD family acid-resistance protein</fullName>
    </recommendedName>
</protein>
<dbReference type="InterPro" id="IPR005325">
    <property type="entry name" value="DUF308_memb"/>
</dbReference>
<dbReference type="Pfam" id="PF03729">
    <property type="entry name" value="DUF308"/>
    <property type="match status" value="2"/>
</dbReference>
<reference evidence="2 3" key="1">
    <citation type="submission" date="2018-03" db="EMBL/GenBank/DDBJ databases">
        <title>The draft genome of Sphingosinicella sp. GL-C-18.</title>
        <authorList>
            <person name="Liu L."/>
            <person name="Li L."/>
            <person name="Liang L."/>
            <person name="Zhang X."/>
            <person name="Wang T."/>
        </authorList>
    </citation>
    <scope>NUCLEOTIDE SEQUENCE [LARGE SCALE GENOMIC DNA]</scope>
    <source>
        <strain evidence="2 3">GL-C-18</strain>
    </source>
</reference>